<evidence type="ECO:0000259" key="8">
    <source>
        <dbReference type="Pfam" id="PF13873"/>
    </source>
</evidence>
<feature type="region of interest" description="Disordered" evidence="7">
    <location>
        <begin position="82"/>
        <end position="105"/>
    </location>
</feature>
<gene>
    <name evidence="9" type="ORF">Bhyg_12367</name>
</gene>
<feature type="compositionally biased region" description="Polar residues" evidence="7">
    <location>
        <begin position="315"/>
        <end position="334"/>
    </location>
</feature>
<proteinExistence type="predicted"/>
<name>A0A9Q0MYS6_9DIPT</name>
<evidence type="ECO:0000313" key="10">
    <source>
        <dbReference type="Proteomes" id="UP001151699"/>
    </source>
</evidence>
<keyword evidence="4" id="KW-0238">DNA-binding</keyword>
<dbReference type="InterPro" id="IPR028002">
    <property type="entry name" value="Myb_DNA-bind_5"/>
</dbReference>
<evidence type="ECO:0000256" key="4">
    <source>
        <dbReference type="ARBA" id="ARBA00023125"/>
    </source>
</evidence>
<dbReference type="Pfam" id="PF13873">
    <property type="entry name" value="Myb_DNA-bind_5"/>
    <property type="match status" value="1"/>
</dbReference>
<sequence>MYETRMKNLRNESNNSMTAKRMTTAQDSPAIQTQVVRHSRIAPNLAKRALTSPARLTVHGFVEDVRDITEELDEQIEQFDDCETNRNSPKGTITSHTNTSRPSTQLTQKLPIADQHNKILKPTTANRQKPPSSKNTRIPEIQKERLVQLVLNDFSKIVGRFAGSDGAHIKTDLWNKIANQLNTLGPPRTAKQWKATFDSIKASAKVKLADIHNKPEGRNKHVLTRLEEKIVSTYGMDLIDGYQIVGQSGFNYQKTIPATRRIEIQSNELLKEGSNVIEKNSTYEQSALNEDVQENRNSNPVERSDDIGSSGGALRNSSLSTCERSFETNRNISRGGTRINAARNYGAPPRRNVRRENETNINHFFNDEEDDDENNSRNVPACKKTRDRSELKNVVFILFVSNLASSVYPPLARIVLFVVKYNDTFIQIIEDVQRNHSEMMYLINRNHLEMIGLYNSTLKAL</sequence>
<feature type="domain" description="Myb/SANT-like DNA-binding" evidence="8">
    <location>
        <begin position="140"/>
        <end position="209"/>
    </location>
</feature>
<protein>
    <recommendedName>
        <fullName evidence="2">Regulatory protein zeste</fullName>
    </recommendedName>
</protein>
<keyword evidence="5" id="KW-0804">Transcription</keyword>
<evidence type="ECO:0000256" key="2">
    <source>
        <dbReference type="ARBA" id="ARBA00016807"/>
    </source>
</evidence>
<dbReference type="Proteomes" id="UP001151699">
    <property type="component" value="Chromosome X"/>
</dbReference>
<comment type="function">
    <text evidence="6">Involved in transvection phenomena (= synapsis-dependent gene expression), where the synaptic pairing of chromosomes carrying genes with which zeste interacts influences the expression of these genes. Zeste binds to DNA and stimulates transcription from a nearby promoter.</text>
</comment>
<evidence type="ECO:0000256" key="6">
    <source>
        <dbReference type="ARBA" id="ARBA00025466"/>
    </source>
</evidence>
<feature type="non-terminal residue" evidence="9">
    <location>
        <position position="1"/>
    </location>
</feature>
<keyword evidence="3" id="KW-0805">Transcription regulation</keyword>
<accession>A0A9Q0MYS6</accession>
<dbReference type="OrthoDB" id="7864550at2759"/>
<evidence type="ECO:0000256" key="1">
    <source>
        <dbReference type="ARBA" id="ARBA00011764"/>
    </source>
</evidence>
<dbReference type="EMBL" id="WJQU01000003">
    <property type="protein sequence ID" value="KAJ6639620.1"/>
    <property type="molecule type" value="Genomic_DNA"/>
</dbReference>
<comment type="subunit">
    <text evidence="1">Self-associates forming complexes of several hundred monomers.</text>
</comment>
<dbReference type="AlphaFoldDB" id="A0A9Q0MYS6"/>
<feature type="compositionally biased region" description="Polar residues" evidence="7">
    <location>
        <begin position="85"/>
        <end position="105"/>
    </location>
</feature>
<keyword evidence="10" id="KW-1185">Reference proteome</keyword>
<feature type="region of interest" description="Disordered" evidence="7">
    <location>
        <begin position="287"/>
        <end position="357"/>
    </location>
</feature>
<comment type="caution">
    <text evidence="9">The sequence shown here is derived from an EMBL/GenBank/DDBJ whole genome shotgun (WGS) entry which is preliminary data.</text>
</comment>
<reference evidence="9" key="1">
    <citation type="submission" date="2022-07" db="EMBL/GenBank/DDBJ databases">
        <authorList>
            <person name="Trinca V."/>
            <person name="Uliana J.V.C."/>
            <person name="Torres T.T."/>
            <person name="Ward R.J."/>
            <person name="Monesi N."/>
        </authorList>
    </citation>
    <scope>NUCLEOTIDE SEQUENCE</scope>
    <source>
        <strain evidence="9">HSMRA1968</strain>
        <tissue evidence="9">Whole embryos</tissue>
    </source>
</reference>
<evidence type="ECO:0000256" key="3">
    <source>
        <dbReference type="ARBA" id="ARBA00023015"/>
    </source>
</evidence>
<organism evidence="9 10">
    <name type="scientific">Pseudolycoriella hygida</name>
    <dbReference type="NCBI Taxonomy" id="35572"/>
    <lineage>
        <taxon>Eukaryota</taxon>
        <taxon>Metazoa</taxon>
        <taxon>Ecdysozoa</taxon>
        <taxon>Arthropoda</taxon>
        <taxon>Hexapoda</taxon>
        <taxon>Insecta</taxon>
        <taxon>Pterygota</taxon>
        <taxon>Neoptera</taxon>
        <taxon>Endopterygota</taxon>
        <taxon>Diptera</taxon>
        <taxon>Nematocera</taxon>
        <taxon>Sciaroidea</taxon>
        <taxon>Sciaridae</taxon>
        <taxon>Pseudolycoriella</taxon>
    </lineage>
</organism>
<evidence type="ECO:0000313" key="9">
    <source>
        <dbReference type="EMBL" id="KAJ6639620.1"/>
    </source>
</evidence>
<dbReference type="GO" id="GO:0003677">
    <property type="term" value="F:DNA binding"/>
    <property type="evidence" value="ECO:0007669"/>
    <property type="project" value="UniProtKB-KW"/>
</dbReference>
<evidence type="ECO:0000256" key="7">
    <source>
        <dbReference type="SAM" id="MobiDB-lite"/>
    </source>
</evidence>
<evidence type="ECO:0000256" key="5">
    <source>
        <dbReference type="ARBA" id="ARBA00023163"/>
    </source>
</evidence>